<comment type="caution">
    <text evidence="1">The sequence shown here is derived from an EMBL/GenBank/DDBJ whole genome shotgun (WGS) entry which is preliminary data.</text>
</comment>
<accession>A0ACC1CE59</accession>
<evidence type="ECO:0000313" key="2">
    <source>
        <dbReference type="Proteomes" id="UP000824533"/>
    </source>
</evidence>
<proteinExistence type="predicted"/>
<dbReference type="EMBL" id="CM034415">
    <property type="protein sequence ID" value="KAJ0169853.1"/>
    <property type="molecule type" value="Genomic_DNA"/>
</dbReference>
<evidence type="ECO:0000313" key="1">
    <source>
        <dbReference type="EMBL" id="KAJ0169853.1"/>
    </source>
</evidence>
<reference evidence="1 2" key="1">
    <citation type="journal article" date="2021" name="Front. Genet.">
        <title>Chromosome-Level Genome Assembly Reveals Significant Gene Expansion in the Toll and IMD Signaling Pathways of Dendrolimus kikuchii.</title>
        <authorList>
            <person name="Zhou J."/>
            <person name="Wu P."/>
            <person name="Xiong Z."/>
            <person name="Liu N."/>
            <person name="Zhao N."/>
            <person name="Ji M."/>
            <person name="Qiu Y."/>
            <person name="Yang B."/>
        </authorList>
    </citation>
    <scope>NUCLEOTIDE SEQUENCE [LARGE SCALE GENOMIC DNA]</scope>
    <source>
        <strain evidence="1">Ann1</strain>
    </source>
</reference>
<name>A0ACC1CE59_9NEOP</name>
<keyword evidence="2" id="KW-1185">Reference proteome</keyword>
<sequence>MPKGVLFSIADLVPTLVKVVQHFEWKHFMYIGWSLGVAIGKIFDIAYPGIITRTVELDPVPAHHTWPTTREDLKDWYQYYYSYYEDGKYKKSNAGVETAPKYSYEKARELLINARGLTEEASEHAIERVLTPVADGLYRFTFDQRMKRVPVLPFSGEILQRIYTTSKTPTLGIIASQTLAAGVFDRTPFVTDPKLWPHMNYSCKVVEGGHDVHINSPELMADDIGKFLMDEMKAKL</sequence>
<gene>
    <name evidence="1" type="ORF">K1T71_014459</name>
</gene>
<organism evidence="1 2">
    <name type="scientific">Dendrolimus kikuchii</name>
    <dbReference type="NCBI Taxonomy" id="765133"/>
    <lineage>
        <taxon>Eukaryota</taxon>
        <taxon>Metazoa</taxon>
        <taxon>Ecdysozoa</taxon>
        <taxon>Arthropoda</taxon>
        <taxon>Hexapoda</taxon>
        <taxon>Insecta</taxon>
        <taxon>Pterygota</taxon>
        <taxon>Neoptera</taxon>
        <taxon>Endopterygota</taxon>
        <taxon>Lepidoptera</taxon>
        <taxon>Glossata</taxon>
        <taxon>Ditrysia</taxon>
        <taxon>Bombycoidea</taxon>
        <taxon>Lasiocampidae</taxon>
        <taxon>Dendrolimus</taxon>
    </lineage>
</organism>
<dbReference type="Proteomes" id="UP000824533">
    <property type="component" value="Linkage Group LG29"/>
</dbReference>
<protein>
    <submittedName>
        <fullName evidence="1">Uncharacterized protein</fullName>
    </submittedName>
</protein>